<dbReference type="SUPFAM" id="SSF52768">
    <property type="entry name" value="Arginase/deacetylase"/>
    <property type="match status" value="1"/>
</dbReference>
<gene>
    <name evidence="3" type="ORF">VT99_10293</name>
</gene>
<dbReference type="CDD" id="cd09992">
    <property type="entry name" value="HDAC_classII"/>
    <property type="match status" value="1"/>
</dbReference>
<comment type="similarity">
    <text evidence="1">Belongs to the histone deacetylase family.</text>
</comment>
<dbReference type="Proteomes" id="UP000286862">
    <property type="component" value="Unassembled WGS sequence"/>
</dbReference>
<comment type="caution">
    <text evidence="3">The sequence shown here is derived from an EMBL/GenBank/DDBJ whole genome shotgun (WGS) entry which is preliminary data.</text>
</comment>
<dbReference type="InterPro" id="IPR023696">
    <property type="entry name" value="Ureohydrolase_dom_sf"/>
</dbReference>
<dbReference type="PANTHER" id="PTHR10625">
    <property type="entry name" value="HISTONE DEACETYLASE HDAC1-RELATED"/>
    <property type="match status" value="1"/>
</dbReference>
<evidence type="ECO:0000256" key="1">
    <source>
        <dbReference type="ARBA" id="ARBA00005947"/>
    </source>
</evidence>
<accession>A0A3S3QN05</accession>
<dbReference type="InterPro" id="IPR023801">
    <property type="entry name" value="His_deacetylse_dom"/>
</dbReference>
<dbReference type="AlphaFoldDB" id="A0A3S3QN05"/>
<dbReference type="EMBL" id="MTKQ01000029">
    <property type="protein sequence ID" value="RWX49070.1"/>
    <property type="molecule type" value="Genomic_DNA"/>
</dbReference>
<feature type="domain" description="Histone deacetylase" evidence="2">
    <location>
        <begin position="21"/>
        <end position="309"/>
    </location>
</feature>
<evidence type="ECO:0000313" key="3">
    <source>
        <dbReference type="EMBL" id="RWX49070.1"/>
    </source>
</evidence>
<reference evidence="3 4" key="1">
    <citation type="submission" date="2017-01" db="EMBL/GenBank/DDBJ databases">
        <title>The cable genome- insights into the physiology and evolution of filamentous bacteria capable of sulfide oxidation via long distance electron transfer.</title>
        <authorList>
            <person name="Schreiber L."/>
            <person name="Bjerg J.T."/>
            <person name="Boggild A."/>
            <person name="Van De Vossenberg J."/>
            <person name="Meysman F."/>
            <person name="Nielsen L.P."/>
            <person name="Schramm A."/>
            <person name="Kjeldsen K.U."/>
        </authorList>
    </citation>
    <scope>NUCLEOTIDE SEQUENCE [LARGE SCALE GENOMIC DNA]</scope>
    <source>
        <strain evidence="3">A2</strain>
    </source>
</reference>
<dbReference type="InterPro" id="IPR037138">
    <property type="entry name" value="His_deacetylse_dom_sf"/>
</dbReference>
<dbReference type="GO" id="GO:0040029">
    <property type="term" value="P:epigenetic regulation of gene expression"/>
    <property type="evidence" value="ECO:0007669"/>
    <property type="project" value="TreeGrafter"/>
</dbReference>
<protein>
    <submittedName>
        <fullName evidence="3">Acetoin utilization deacetylase AcuC</fullName>
    </submittedName>
</protein>
<proteinExistence type="inferred from homology"/>
<dbReference type="PANTHER" id="PTHR10625:SF10">
    <property type="entry name" value="HISTONE DEACETYLASE HDAC1"/>
    <property type="match status" value="1"/>
</dbReference>
<dbReference type="InterPro" id="IPR000286">
    <property type="entry name" value="HDACs"/>
</dbReference>
<name>A0A3S3QN05_9BACT</name>
<sequence length="355" mass="38996">MRKTGVYRDDLFLEHQPGFSHPESPERLRVIYEALDKGKIAKHFVFPGFDPVSQEVLRLNHAPVMVDRVASTQGKGHDYLDADTQTSARSYEAACLAAGALVDGITRIDSGELDNAFCLVRPPGHHAERGESRGFCLFNNVAIAARWAMRELGMQRILIFDWDLHHGNGTQHSFYDTDKVLYVSSHLYPYYPGTGAFPEIGKGNGEGYTLNVPLPGGEGDMEFARIVNELVVPITRAYQPELILISCGFDVSDGDPLGTMRVTPAGFAWMTRQMVAVAEEVCRGKVLVTLEGGYDLAAMRDGSLAVLAELCGEKLDCGYPVNLSDEKAAQFASSAVPCPVLEYTLQLAKNYWEGV</sequence>
<organism evidence="3 4">
    <name type="scientific">Candidatus Electrothrix marina</name>
    <dbReference type="NCBI Taxonomy" id="1859130"/>
    <lineage>
        <taxon>Bacteria</taxon>
        <taxon>Pseudomonadati</taxon>
        <taxon>Thermodesulfobacteriota</taxon>
        <taxon>Desulfobulbia</taxon>
        <taxon>Desulfobulbales</taxon>
        <taxon>Desulfobulbaceae</taxon>
        <taxon>Candidatus Electrothrix</taxon>
    </lineage>
</organism>
<evidence type="ECO:0000313" key="4">
    <source>
        <dbReference type="Proteomes" id="UP000286862"/>
    </source>
</evidence>
<dbReference type="Pfam" id="PF00850">
    <property type="entry name" value="Hist_deacetyl"/>
    <property type="match status" value="1"/>
</dbReference>
<dbReference type="GO" id="GO:0004407">
    <property type="term" value="F:histone deacetylase activity"/>
    <property type="evidence" value="ECO:0007669"/>
    <property type="project" value="TreeGrafter"/>
</dbReference>
<evidence type="ECO:0000259" key="2">
    <source>
        <dbReference type="Pfam" id="PF00850"/>
    </source>
</evidence>
<dbReference type="PRINTS" id="PR01270">
    <property type="entry name" value="HDASUPER"/>
</dbReference>
<dbReference type="Gene3D" id="3.40.800.20">
    <property type="entry name" value="Histone deacetylase domain"/>
    <property type="match status" value="1"/>
</dbReference>